<dbReference type="InterPro" id="IPR051906">
    <property type="entry name" value="TolC-like"/>
</dbReference>
<evidence type="ECO:0000256" key="5">
    <source>
        <dbReference type="ARBA" id="ARBA00023136"/>
    </source>
</evidence>
<proteinExistence type="predicted"/>
<dbReference type="EMBL" id="CAADRM010000084">
    <property type="protein sequence ID" value="VFU13786.1"/>
    <property type="molecule type" value="Genomic_DNA"/>
</dbReference>
<keyword evidence="2" id="KW-0813">Transport</keyword>
<keyword evidence="6" id="KW-0998">Cell outer membrane</keyword>
<evidence type="ECO:0000256" key="4">
    <source>
        <dbReference type="ARBA" id="ARBA00022692"/>
    </source>
</evidence>
<dbReference type="AlphaFoldDB" id="A0A485LYQ6"/>
<dbReference type="GO" id="GO:0015288">
    <property type="term" value="F:porin activity"/>
    <property type="evidence" value="ECO:0007669"/>
    <property type="project" value="TreeGrafter"/>
</dbReference>
<protein>
    <submittedName>
        <fullName evidence="7">Outer membrane protein TolC</fullName>
    </submittedName>
</protein>
<evidence type="ECO:0000256" key="3">
    <source>
        <dbReference type="ARBA" id="ARBA00022452"/>
    </source>
</evidence>
<organism evidence="7">
    <name type="scientific">anaerobic digester metagenome</name>
    <dbReference type="NCBI Taxonomy" id="1263854"/>
    <lineage>
        <taxon>unclassified sequences</taxon>
        <taxon>metagenomes</taxon>
        <taxon>ecological metagenomes</taxon>
    </lineage>
</organism>
<dbReference type="PANTHER" id="PTHR30026:SF20">
    <property type="entry name" value="OUTER MEMBRANE PROTEIN TOLC"/>
    <property type="match status" value="1"/>
</dbReference>
<dbReference type="GO" id="GO:0009279">
    <property type="term" value="C:cell outer membrane"/>
    <property type="evidence" value="ECO:0007669"/>
    <property type="project" value="UniProtKB-SubCell"/>
</dbReference>
<dbReference type="Pfam" id="PF02321">
    <property type="entry name" value="OEP"/>
    <property type="match status" value="2"/>
</dbReference>
<dbReference type="InterPro" id="IPR003423">
    <property type="entry name" value="OMP_efflux"/>
</dbReference>
<sequence>MIRKIVILVTGMVFLGGTFLGAQDHLTLEESITLALDNNPLIRAQDKQVYASLMEKRTSLSDMLFSVDLNYSYARFDEEPTFTLPIMGTFPVGTKDNYRFSVEVTQPLFAGGALYNAYRIAANNYRVAGLDREQEARDLKLQVIEAYYGIIEAREILDVARSSSASIKAHLDVAQAFYNQGMIPKNDLLEAQVRHAESLQNVITAENAVRLLESRFNTLLGRSISTPVVIEEEIPMAELEKTLDESYEIALDQRQEIRITRLQIENADKGVWIARAGYLPNVAATYEYERLGEDPDVDEDKAWTVGVGLTWNIFQGGSSYFEVSRLKSIRSRLGFLMQSLKDQVLLEVKNSYLSAQEAKARTEVAIQAIDQAQENLRIQKDRYNLQVATTTDVLDAEALLGQARRNYISARADYATSLASLKSAMGTL</sequence>
<comment type="subcellular location">
    <subcellularLocation>
        <location evidence="1">Cell outer membrane</location>
    </subcellularLocation>
</comment>
<dbReference type="SUPFAM" id="SSF56954">
    <property type="entry name" value="Outer membrane efflux proteins (OEP)"/>
    <property type="match status" value="1"/>
</dbReference>
<keyword evidence="3" id="KW-1134">Transmembrane beta strand</keyword>
<keyword evidence="5" id="KW-0472">Membrane</keyword>
<dbReference type="Gene3D" id="1.20.1600.10">
    <property type="entry name" value="Outer membrane efflux proteins (OEP)"/>
    <property type="match status" value="1"/>
</dbReference>
<dbReference type="GO" id="GO:1990281">
    <property type="term" value="C:efflux pump complex"/>
    <property type="evidence" value="ECO:0007669"/>
    <property type="project" value="TreeGrafter"/>
</dbReference>
<keyword evidence="4" id="KW-0812">Transmembrane</keyword>
<evidence type="ECO:0000256" key="1">
    <source>
        <dbReference type="ARBA" id="ARBA00004442"/>
    </source>
</evidence>
<dbReference type="GO" id="GO:0015562">
    <property type="term" value="F:efflux transmembrane transporter activity"/>
    <property type="evidence" value="ECO:0007669"/>
    <property type="project" value="InterPro"/>
</dbReference>
<gene>
    <name evidence="7" type="primary">tolC</name>
    <name evidence="7" type="ORF">SCFA_220031</name>
</gene>
<evidence type="ECO:0000256" key="2">
    <source>
        <dbReference type="ARBA" id="ARBA00022448"/>
    </source>
</evidence>
<evidence type="ECO:0000313" key="7">
    <source>
        <dbReference type="EMBL" id="VFU13786.1"/>
    </source>
</evidence>
<reference evidence="7" key="1">
    <citation type="submission" date="2019-03" db="EMBL/GenBank/DDBJ databases">
        <authorList>
            <person name="Hao L."/>
        </authorList>
    </citation>
    <scope>NUCLEOTIDE SEQUENCE</scope>
</reference>
<accession>A0A485LYQ6</accession>
<evidence type="ECO:0000256" key="6">
    <source>
        <dbReference type="ARBA" id="ARBA00023237"/>
    </source>
</evidence>
<name>A0A485LYQ6_9ZZZZ</name>
<dbReference type="PANTHER" id="PTHR30026">
    <property type="entry name" value="OUTER MEMBRANE PROTEIN TOLC"/>
    <property type="match status" value="1"/>
</dbReference>